<evidence type="ECO:0000256" key="2">
    <source>
        <dbReference type="ARBA" id="ARBA00022679"/>
    </source>
</evidence>
<dbReference type="InterPro" id="IPR041561">
    <property type="entry name" value="PglD_N"/>
</dbReference>
<dbReference type="PANTHER" id="PTHR43300">
    <property type="entry name" value="ACETYLTRANSFERASE"/>
    <property type="match status" value="1"/>
</dbReference>
<dbReference type="NCBIfam" id="TIGR03570">
    <property type="entry name" value="NeuD_NnaD"/>
    <property type="match status" value="1"/>
</dbReference>
<evidence type="ECO:0000256" key="3">
    <source>
        <dbReference type="ARBA" id="ARBA00022737"/>
    </source>
</evidence>
<dbReference type="InterPro" id="IPR020019">
    <property type="entry name" value="AcTrfase_PglD-like"/>
</dbReference>
<keyword evidence="6" id="KW-1185">Reference proteome</keyword>
<gene>
    <name evidence="5" type="ORF">T190423A01A_40039</name>
</gene>
<feature type="domain" description="PglD N-terminal" evidence="4">
    <location>
        <begin position="7"/>
        <end position="80"/>
    </location>
</feature>
<dbReference type="CDD" id="cd03360">
    <property type="entry name" value="LbH_AT_putative"/>
    <property type="match status" value="1"/>
</dbReference>
<dbReference type="Gene3D" id="3.40.50.20">
    <property type="match status" value="1"/>
</dbReference>
<protein>
    <submittedName>
        <fullName evidence="5">Acetyltransferase</fullName>
    </submittedName>
</protein>
<evidence type="ECO:0000259" key="4">
    <source>
        <dbReference type="Pfam" id="PF17836"/>
    </source>
</evidence>
<dbReference type="InterPro" id="IPR018357">
    <property type="entry name" value="Hexapep_transf_CS"/>
</dbReference>
<dbReference type="PROSITE" id="PS00101">
    <property type="entry name" value="HEXAPEP_TRANSFERASES"/>
    <property type="match status" value="1"/>
</dbReference>
<evidence type="ECO:0000313" key="6">
    <source>
        <dbReference type="Proteomes" id="UP001497527"/>
    </source>
</evidence>
<dbReference type="Pfam" id="PF17836">
    <property type="entry name" value="PglD_N"/>
    <property type="match status" value="1"/>
</dbReference>
<dbReference type="SUPFAM" id="SSF51161">
    <property type="entry name" value="Trimeric LpxA-like enzymes"/>
    <property type="match status" value="1"/>
</dbReference>
<dbReference type="Proteomes" id="UP001497527">
    <property type="component" value="Unassembled WGS sequence"/>
</dbReference>
<organism evidence="5 6">
    <name type="scientific">Tenacibaculum polynesiense</name>
    <dbReference type="NCBI Taxonomy" id="3137857"/>
    <lineage>
        <taxon>Bacteria</taxon>
        <taxon>Pseudomonadati</taxon>
        <taxon>Bacteroidota</taxon>
        <taxon>Flavobacteriia</taxon>
        <taxon>Flavobacteriales</taxon>
        <taxon>Flavobacteriaceae</taxon>
        <taxon>Tenacibaculum</taxon>
    </lineage>
</organism>
<dbReference type="InterPro" id="IPR050179">
    <property type="entry name" value="Trans_hexapeptide_repeat"/>
</dbReference>
<dbReference type="EMBL" id="CAXJIO010000013">
    <property type="protein sequence ID" value="CAL2103446.1"/>
    <property type="molecule type" value="Genomic_DNA"/>
</dbReference>
<name>A0ABM9PD46_9FLAO</name>
<dbReference type="InterPro" id="IPR011004">
    <property type="entry name" value="Trimer_LpxA-like_sf"/>
</dbReference>
<comment type="caution">
    <text evidence="5">The sequence shown here is derived from an EMBL/GenBank/DDBJ whole genome shotgun (WGS) entry which is preliminary data.</text>
</comment>
<dbReference type="PANTHER" id="PTHR43300:SF7">
    <property type="entry name" value="UDP-N-ACETYLBACILLOSAMINE N-ACETYLTRANSFERASE"/>
    <property type="match status" value="1"/>
</dbReference>
<sequence>MNKSKYFLYGASGHGKVILEILESLDIKVEGFFDDGERVQNSILNTPVLGKFLTYDWDQNDTIIISIGNNIIRKKVSNELKVSFGKAIHQKSIISPSSSIDEGTVVMGGAVVNAQTTIGKHCIINTNASIDHDCVIEDFVHISPNVALAGNVKVKAMSHIGIGASIIQGVVIGENVTIGAGTVVINDVPDNTVVVGCPGRVIKYKEIENG</sequence>
<proteinExistence type="inferred from homology"/>
<comment type="similarity">
    <text evidence="1">Belongs to the transferase hexapeptide repeat family.</text>
</comment>
<keyword evidence="3" id="KW-0677">Repeat</keyword>
<dbReference type="RefSeq" id="WP_348717653.1">
    <property type="nucleotide sequence ID" value="NZ_CAXJIO010000013.1"/>
</dbReference>
<accession>A0ABM9PD46</accession>
<reference evidence="5 6" key="1">
    <citation type="submission" date="2024-05" db="EMBL/GenBank/DDBJ databases">
        <authorList>
            <person name="Duchaud E."/>
        </authorList>
    </citation>
    <scope>NUCLEOTIDE SEQUENCE [LARGE SCALE GENOMIC DNA]</scope>
    <source>
        <strain evidence="5">Ena-SAMPLE-TAB-13-05-2024-13:56:06:370-140308</strain>
    </source>
</reference>
<evidence type="ECO:0000313" key="5">
    <source>
        <dbReference type="EMBL" id="CAL2103446.1"/>
    </source>
</evidence>
<keyword evidence="2" id="KW-0808">Transferase</keyword>
<evidence type="ECO:0000256" key="1">
    <source>
        <dbReference type="ARBA" id="ARBA00007274"/>
    </source>
</evidence>
<dbReference type="Gene3D" id="2.160.10.10">
    <property type="entry name" value="Hexapeptide repeat proteins"/>
    <property type="match status" value="1"/>
</dbReference>